<feature type="coiled-coil region" evidence="3">
    <location>
        <begin position="401"/>
        <end position="438"/>
    </location>
</feature>
<dbReference type="AlphaFoldDB" id="A0A699Z1D5"/>
<feature type="compositionally biased region" description="Low complexity" evidence="4">
    <location>
        <begin position="87"/>
        <end position="108"/>
    </location>
</feature>
<name>A0A699Z1D5_HAELA</name>
<evidence type="ECO:0000313" key="6">
    <source>
        <dbReference type="Proteomes" id="UP000485058"/>
    </source>
</evidence>
<dbReference type="SUPFAM" id="SSF48452">
    <property type="entry name" value="TPR-like"/>
    <property type="match status" value="1"/>
</dbReference>
<keyword evidence="1" id="KW-0677">Repeat</keyword>
<sequence>MSAEGAVLSAEQQSALEDAAEKHKQAKKLINSDPEEAADLMSRVLEVHCKTWGEEDIKCAQTYLDYSRALLEHARASSSVLGDKAQKATADAVAPDAAPGDAAPGKVAMNGEEKEAEKAVSKQGVAADEATEAAKPVEGSVASEAAKPADAETATAQAPAAVQSSEAEVSAAVAPASAAASDPPVDGTATEPAVASDAPTAAAVAEAQSGEAAKAESPKEPEANGGGEAKPDAAISEAEGEGSEAGDDLQEAGQQQDQQHQASYHGQVSALKASGTVECELPTQPPAQPQHGGADSYASELAEVHLILGDCYQEREQFAGAVEEYEKCEVLLGKLQPRSIRRLAECHFSTIFPLQLQDILPEALGHCRAALKLLEERCQEIRKVMDTPVEGETGPEVDAQVEALEVEQEELQGLVADIKVQEEELQALIQQRTSMKDSLKSMMQQIGTSLAGPGAGTAAVKGEVNGAMGANGVEGKALVDSSAVPMGPTHGALVPASNPGPVRDLGKAGRGRSRITLQPLNGEAGVAAGEADATSDAAVRAQVSLSASAIKDVMAGAAQKRRLEEVLGGPPGAGGVTTVGFGIAAALAAEAGDAKPSKRVCTDSEVATPAVPTAEVA</sequence>
<dbReference type="PANTHER" id="PTHR15081:SF1">
    <property type="entry name" value="NUCLEAR AUTOANTIGENIC SPERM PROTEIN"/>
    <property type="match status" value="1"/>
</dbReference>
<keyword evidence="6" id="KW-1185">Reference proteome</keyword>
<evidence type="ECO:0000256" key="3">
    <source>
        <dbReference type="SAM" id="Coils"/>
    </source>
</evidence>
<evidence type="ECO:0000256" key="1">
    <source>
        <dbReference type="ARBA" id="ARBA00022737"/>
    </source>
</evidence>
<feature type="compositionally biased region" description="Low complexity" evidence="4">
    <location>
        <begin position="140"/>
        <end position="212"/>
    </location>
</feature>
<feature type="compositionally biased region" description="Basic and acidic residues" evidence="4">
    <location>
        <begin position="213"/>
        <end position="222"/>
    </location>
</feature>
<gene>
    <name evidence="5" type="ORF">HaLaN_08593</name>
</gene>
<feature type="compositionally biased region" description="Basic and acidic residues" evidence="4">
    <location>
        <begin position="111"/>
        <end position="120"/>
    </location>
</feature>
<dbReference type="PANTHER" id="PTHR15081">
    <property type="entry name" value="NUCLEAR AUTOANTIGENIC SPERM PROTEIN NASP -RELATED"/>
    <property type="match status" value="1"/>
</dbReference>
<evidence type="ECO:0008006" key="7">
    <source>
        <dbReference type="Google" id="ProtNLM"/>
    </source>
</evidence>
<evidence type="ECO:0000313" key="5">
    <source>
        <dbReference type="EMBL" id="GFH12834.1"/>
    </source>
</evidence>
<dbReference type="GO" id="GO:0034080">
    <property type="term" value="P:CENP-A containing chromatin assembly"/>
    <property type="evidence" value="ECO:0007669"/>
    <property type="project" value="TreeGrafter"/>
</dbReference>
<dbReference type="GO" id="GO:0042393">
    <property type="term" value="F:histone binding"/>
    <property type="evidence" value="ECO:0007669"/>
    <property type="project" value="TreeGrafter"/>
</dbReference>
<dbReference type="Gene3D" id="1.25.40.10">
    <property type="entry name" value="Tetratricopeptide repeat domain"/>
    <property type="match status" value="1"/>
</dbReference>
<feature type="region of interest" description="Disordered" evidence="4">
    <location>
        <begin position="1"/>
        <end position="31"/>
    </location>
</feature>
<comment type="caution">
    <text evidence="5">The sequence shown here is derived from an EMBL/GenBank/DDBJ whole genome shotgun (WGS) entry which is preliminary data.</text>
</comment>
<keyword evidence="2" id="KW-0802">TPR repeat</keyword>
<dbReference type="Proteomes" id="UP000485058">
    <property type="component" value="Unassembled WGS sequence"/>
</dbReference>
<organism evidence="5 6">
    <name type="scientific">Haematococcus lacustris</name>
    <name type="common">Green alga</name>
    <name type="synonym">Haematococcus pluvialis</name>
    <dbReference type="NCBI Taxonomy" id="44745"/>
    <lineage>
        <taxon>Eukaryota</taxon>
        <taxon>Viridiplantae</taxon>
        <taxon>Chlorophyta</taxon>
        <taxon>core chlorophytes</taxon>
        <taxon>Chlorophyceae</taxon>
        <taxon>CS clade</taxon>
        <taxon>Chlamydomonadales</taxon>
        <taxon>Haematococcaceae</taxon>
        <taxon>Haematococcus</taxon>
    </lineage>
</organism>
<dbReference type="InterPro" id="IPR011990">
    <property type="entry name" value="TPR-like_helical_dom_sf"/>
</dbReference>
<feature type="region of interest" description="Disordered" evidence="4">
    <location>
        <begin position="77"/>
        <end position="269"/>
    </location>
</feature>
<dbReference type="EMBL" id="BLLF01000545">
    <property type="protein sequence ID" value="GFH12834.1"/>
    <property type="molecule type" value="Genomic_DNA"/>
</dbReference>
<feature type="compositionally biased region" description="Acidic residues" evidence="4">
    <location>
        <begin position="238"/>
        <end position="250"/>
    </location>
</feature>
<feature type="compositionally biased region" description="Low complexity" evidence="4">
    <location>
        <begin position="251"/>
        <end position="267"/>
    </location>
</feature>
<dbReference type="GO" id="GO:0005654">
    <property type="term" value="C:nucleoplasm"/>
    <property type="evidence" value="ECO:0007669"/>
    <property type="project" value="TreeGrafter"/>
</dbReference>
<dbReference type="GO" id="GO:0006335">
    <property type="term" value="P:DNA replication-dependent chromatin assembly"/>
    <property type="evidence" value="ECO:0007669"/>
    <property type="project" value="TreeGrafter"/>
</dbReference>
<protein>
    <recommendedName>
        <fullName evidence="7">Tetratricopeptide SHNi-TPR domain-containing protein</fullName>
    </recommendedName>
</protein>
<reference evidence="5 6" key="1">
    <citation type="submission" date="2020-02" db="EMBL/GenBank/DDBJ databases">
        <title>Draft genome sequence of Haematococcus lacustris strain NIES-144.</title>
        <authorList>
            <person name="Morimoto D."/>
            <person name="Nakagawa S."/>
            <person name="Yoshida T."/>
            <person name="Sawayama S."/>
        </authorList>
    </citation>
    <scope>NUCLEOTIDE SEQUENCE [LARGE SCALE GENOMIC DNA]</scope>
    <source>
        <strain evidence="5 6">NIES-144</strain>
    </source>
</reference>
<evidence type="ECO:0000256" key="2">
    <source>
        <dbReference type="ARBA" id="ARBA00022803"/>
    </source>
</evidence>
<proteinExistence type="predicted"/>
<evidence type="ECO:0000256" key="4">
    <source>
        <dbReference type="SAM" id="MobiDB-lite"/>
    </source>
</evidence>
<feature type="compositionally biased region" description="Low complexity" evidence="4">
    <location>
        <begin position="605"/>
        <end position="617"/>
    </location>
</feature>
<keyword evidence="3" id="KW-0175">Coiled coil</keyword>
<dbReference type="InterPro" id="IPR051730">
    <property type="entry name" value="NASP-like"/>
</dbReference>
<feature type="region of interest" description="Disordered" evidence="4">
    <location>
        <begin position="594"/>
        <end position="617"/>
    </location>
</feature>
<accession>A0A699Z1D5</accession>